<keyword evidence="3" id="KW-0805">Transcription regulation</keyword>
<dbReference type="SUPFAM" id="SSF46785">
    <property type="entry name" value="Winged helix' DNA-binding domain"/>
    <property type="match status" value="1"/>
</dbReference>
<proteinExistence type="predicted"/>
<dbReference type="SMART" id="SM00347">
    <property type="entry name" value="HTH_MARR"/>
    <property type="match status" value="1"/>
</dbReference>
<dbReference type="InterPro" id="IPR036390">
    <property type="entry name" value="WH_DNA-bd_sf"/>
</dbReference>
<accession>A0AAX4HNS4</accession>
<evidence type="ECO:0000259" key="6">
    <source>
        <dbReference type="PROSITE" id="PS50995"/>
    </source>
</evidence>
<organism evidence="7 8">
    <name type="scientific">Peredibacter starrii</name>
    <dbReference type="NCBI Taxonomy" id="28202"/>
    <lineage>
        <taxon>Bacteria</taxon>
        <taxon>Pseudomonadati</taxon>
        <taxon>Bdellovibrionota</taxon>
        <taxon>Bacteriovoracia</taxon>
        <taxon>Bacteriovoracales</taxon>
        <taxon>Bacteriovoracaceae</taxon>
        <taxon>Peredibacter</taxon>
    </lineage>
</organism>
<dbReference type="CDD" id="cd00090">
    <property type="entry name" value="HTH_ARSR"/>
    <property type="match status" value="1"/>
</dbReference>
<dbReference type="PANTHER" id="PTHR33164">
    <property type="entry name" value="TRANSCRIPTIONAL REGULATOR, MARR FAMILY"/>
    <property type="match status" value="1"/>
</dbReference>
<dbReference type="InterPro" id="IPR055166">
    <property type="entry name" value="Transc_reg_Sar_Rot_HTH"/>
</dbReference>
<dbReference type="Proteomes" id="UP001324634">
    <property type="component" value="Chromosome"/>
</dbReference>
<dbReference type="GO" id="GO:0005737">
    <property type="term" value="C:cytoplasm"/>
    <property type="evidence" value="ECO:0007669"/>
    <property type="project" value="UniProtKB-SubCell"/>
</dbReference>
<dbReference type="PANTHER" id="PTHR33164:SF5">
    <property type="entry name" value="ORGANIC HYDROPEROXIDE RESISTANCE TRANSCRIPTIONAL REGULATOR"/>
    <property type="match status" value="1"/>
</dbReference>
<keyword evidence="2" id="KW-0963">Cytoplasm</keyword>
<keyword evidence="4" id="KW-0238">DNA-binding</keyword>
<name>A0AAX4HNS4_9BACT</name>
<evidence type="ECO:0000313" key="8">
    <source>
        <dbReference type="Proteomes" id="UP001324634"/>
    </source>
</evidence>
<keyword evidence="8" id="KW-1185">Reference proteome</keyword>
<dbReference type="AlphaFoldDB" id="A0AAX4HNS4"/>
<dbReference type="GO" id="GO:0003700">
    <property type="term" value="F:DNA-binding transcription factor activity"/>
    <property type="evidence" value="ECO:0007669"/>
    <property type="project" value="InterPro"/>
</dbReference>
<dbReference type="InterPro" id="IPR011991">
    <property type="entry name" value="ArsR-like_HTH"/>
</dbReference>
<dbReference type="InterPro" id="IPR000835">
    <property type="entry name" value="HTH_MarR-typ"/>
</dbReference>
<evidence type="ECO:0000256" key="2">
    <source>
        <dbReference type="ARBA" id="ARBA00022490"/>
    </source>
</evidence>
<dbReference type="InterPro" id="IPR039422">
    <property type="entry name" value="MarR/SlyA-like"/>
</dbReference>
<dbReference type="InterPro" id="IPR036388">
    <property type="entry name" value="WH-like_DNA-bd_sf"/>
</dbReference>
<dbReference type="KEGG" id="psti:SOO65_19240"/>
<feature type="domain" description="HTH marR-type" evidence="6">
    <location>
        <begin position="12"/>
        <end position="149"/>
    </location>
</feature>
<evidence type="ECO:0000256" key="1">
    <source>
        <dbReference type="ARBA" id="ARBA00004496"/>
    </source>
</evidence>
<dbReference type="Gene3D" id="1.10.10.10">
    <property type="entry name" value="Winged helix-like DNA-binding domain superfamily/Winged helix DNA-binding domain"/>
    <property type="match status" value="1"/>
</dbReference>
<dbReference type="GO" id="GO:0003677">
    <property type="term" value="F:DNA binding"/>
    <property type="evidence" value="ECO:0007669"/>
    <property type="project" value="UniProtKB-KW"/>
</dbReference>
<keyword evidence="5" id="KW-0804">Transcription</keyword>
<evidence type="ECO:0000256" key="4">
    <source>
        <dbReference type="ARBA" id="ARBA00023125"/>
    </source>
</evidence>
<evidence type="ECO:0000256" key="5">
    <source>
        <dbReference type="ARBA" id="ARBA00023163"/>
    </source>
</evidence>
<dbReference type="Pfam" id="PF22381">
    <property type="entry name" value="Staph_reg_Sar_Rot"/>
    <property type="match status" value="1"/>
</dbReference>
<comment type="subcellular location">
    <subcellularLocation>
        <location evidence="1">Cytoplasm</location>
    </subcellularLocation>
</comment>
<sequence length="149" mass="17168">MKKKELPQLKLSNQLCFSLYSLGLSVTRLYRPHLEKLGLTYPQYIAMLVLWEKDPITVNEIGEELNLDSGTLSPLLKKLESLEVISRERDPEDERRVIVKLTKKGKDLRNKAEEIPFNIMCGMGLDVDKLTKLREELQDLNKAVKKSLT</sequence>
<gene>
    <name evidence="7" type="ORF">SOO65_19240</name>
</gene>
<dbReference type="GO" id="GO:0006950">
    <property type="term" value="P:response to stress"/>
    <property type="evidence" value="ECO:0007669"/>
    <property type="project" value="TreeGrafter"/>
</dbReference>
<dbReference type="FunFam" id="1.10.10.10:FF:000163">
    <property type="entry name" value="MarR family transcriptional regulator"/>
    <property type="match status" value="1"/>
</dbReference>
<protein>
    <submittedName>
        <fullName evidence="7">MarR family transcriptional regulator</fullName>
    </submittedName>
</protein>
<dbReference type="PRINTS" id="PR00598">
    <property type="entry name" value="HTHMARR"/>
</dbReference>
<evidence type="ECO:0000256" key="3">
    <source>
        <dbReference type="ARBA" id="ARBA00023015"/>
    </source>
</evidence>
<reference evidence="7 8" key="1">
    <citation type="submission" date="2023-11" db="EMBL/GenBank/DDBJ databases">
        <title>Peredibacter starrii A3.12.</title>
        <authorList>
            <person name="Mitchell R.J."/>
        </authorList>
    </citation>
    <scope>NUCLEOTIDE SEQUENCE [LARGE SCALE GENOMIC DNA]</scope>
    <source>
        <strain evidence="7 8">A3.12</strain>
    </source>
</reference>
<evidence type="ECO:0000313" key="7">
    <source>
        <dbReference type="EMBL" id="WPU64832.1"/>
    </source>
</evidence>
<dbReference type="EMBL" id="CP139487">
    <property type="protein sequence ID" value="WPU64832.1"/>
    <property type="molecule type" value="Genomic_DNA"/>
</dbReference>
<dbReference type="PROSITE" id="PS50995">
    <property type="entry name" value="HTH_MARR_2"/>
    <property type="match status" value="1"/>
</dbReference>